<keyword evidence="13 14" id="KW-0472">Membrane</keyword>
<comment type="similarity">
    <text evidence="5">Belongs to the cytochrome P450 family.</text>
</comment>
<evidence type="ECO:0000256" key="5">
    <source>
        <dbReference type="ARBA" id="ARBA00010617"/>
    </source>
</evidence>
<dbReference type="Gene3D" id="1.10.630.10">
    <property type="entry name" value="Cytochrome P450"/>
    <property type="match status" value="2"/>
</dbReference>
<dbReference type="PRINTS" id="PR00463">
    <property type="entry name" value="EP450I"/>
</dbReference>
<dbReference type="RefSeq" id="XP_011202085.2">
    <property type="nucleotide sequence ID" value="XM_011203783.4"/>
</dbReference>
<dbReference type="InterPro" id="IPR017972">
    <property type="entry name" value="Cyt_P450_CS"/>
</dbReference>
<evidence type="ECO:0000256" key="6">
    <source>
        <dbReference type="ARBA" id="ARBA00022617"/>
    </source>
</evidence>
<evidence type="ECO:0000256" key="3">
    <source>
        <dbReference type="ARBA" id="ARBA00004174"/>
    </source>
</evidence>
<keyword evidence="8" id="KW-0256">Endoplasmic reticulum</keyword>
<keyword evidence="9" id="KW-0492">Microsome</keyword>
<keyword evidence="14" id="KW-1133">Transmembrane helix</keyword>
<evidence type="ECO:0000256" key="2">
    <source>
        <dbReference type="ARBA" id="ARBA00003690"/>
    </source>
</evidence>
<comment type="cofactor">
    <cofactor evidence="1">
        <name>heme</name>
        <dbReference type="ChEBI" id="CHEBI:30413"/>
    </cofactor>
</comment>
<evidence type="ECO:0000256" key="8">
    <source>
        <dbReference type="ARBA" id="ARBA00022824"/>
    </source>
</evidence>
<evidence type="ECO:0000256" key="14">
    <source>
        <dbReference type="SAM" id="Phobius"/>
    </source>
</evidence>
<comment type="subcellular location">
    <subcellularLocation>
        <location evidence="4">Endoplasmic reticulum membrane</location>
        <topology evidence="4">Peripheral membrane protein</topology>
    </subcellularLocation>
    <subcellularLocation>
        <location evidence="3">Microsome membrane</location>
        <topology evidence="3">Peripheral membrane protein</topology>
    </subcellularLocation>
</comment>
<keyword evidence="12" id="KW-0503">Monooxygenase</keyword>
<evidence type="ECO:0000256" key="12">
    <source>
        <dbReference type="ARBA" id="ARBA00023033"/>
    </source>
</evidence>
<feature type="transmembrane region" description="Helical" evidence="14">
    <location>
        <begin position="508"/>
        <end position="528"/>
    </location>
</feature>
<evidence type="ECO:0000256" key="7">
    <source>
        <dbReference type="ARBA" id="ARBA00022723"/>
    </source>
</evidence>
<reference evidence="16" key="1">
    <citation type="submission" date="2025-08" db="UniProtKB">
        <authorList>
            <consortium name="RefSeq"/>
        </authorList>
    </citation>
    <scope>IDENTIFICATION</scope>
    <source>
        <tissue evidence="16">Adult</tissue>
    </source>
</reference>
<dbReference type="SUPFAM" id="SSF48264">
    <property type="entry name" value="Cytochrome P450"/>
    <property type="match status" value="2"/>
</dbReference>
<keyword evidence="10" id="KW-0560">Oxidoreductase</keyword>
<dbReference type="InterPro" id="IPR050476">
    <property type="entry name" value="Insect_CytP450_Detox"/>
</dbReference>
<sequence length="1025" mass="119683">MVFIELGLVSFLLLYIFYKWATFKYNTFKERGVAYEEPWPLVGNAGAVVLNREGFNKTVLKFYQRNKDHDIVGFYNFRSPVFVVQNPDYIKKMTVKDFDFFVNHTPFFKADDDPLINGMLTVMKDQRWKNMRNTLSPIFTAAKMRAMFGLMNECLNECLGRLRDATKCGKSHDIELKGWFTRLSNDIIASTAFGLKINSYEDKNNEFYMIGQSISNFRGKQMLKFFVSNTMPIVQKILGYKIFDTDKTDYFKRLVIDTMKYRQENKIHRPDMIQLLIEAKQESDQNWSDDDIVAQCFIFFFAAFENNANFTSVICHELMENPEVQERLYEEALEVREELNGQPLTYEAVMKMKYMDMVTSETLRKWNLAGFTDRLCSKDYDLTDDDGNLVFKFKADDYVWFPIIGLHYNEKYFEDPDAFNPERFSDENKDNIKPFTYLPFGVGPRMCIGNRYALMQAKAMLYYMILDFKLERSPKTVKNIMDDIRGFQINPIGGFWVRLVPRAFAHSLMALAEVLILLTLVVFLFYKWSVSKYHICRDREIPHDQPTPLIGNLDTKIFLGKSSFIKFIIERYQAYKNSKIYGIYSMRDCNIHIRDLELIKKVGIKDFDSFPNHNSVGGDGGETFFSKSLIVLKDQKWREMRNCLSPAFTGSKMRLMFTLINECVIEAVNYISSEIQASDNNDVDIEMKDFFTRFTNDAIASTAFGIRINSFNDRNNEFYRTGKAVTEFTGFVLFKAILFGLVPKVMKVLRIKLFDDKILNYFNHLVIDAMKYRKEHKIVRPDMIHLLMEAKQHYEEETSDLKGEHAEFTDEDLLAQCTLFFVAGFETVSACLCFTAHELLENPEIQDRLYLEILDTQNSLDGNPLNYDSLMKMRYMDMVISESLRKWPPVTLTDRVCSADYSLKDDKGSFIAKIKKGDNIFVPIIGIHRDPEYYPNPNQFDPERFSDENKSKINPMSYLPFGVGPRMCIGNRLALMEVKAIIYHIILNFKIARTEKTCENLMESISGFTLIPKERFWMKLVPRNS</sequence>
<dbReference type="PANTHER" id="PTHR24292">
    <property type="entry name" value="CYTOCHROME P450"/>
    <property type="match status" value="1"/>
</dbReference>
<dbReference type="InterPro" id="IPR036396">
    <property type="entry name" value="Cyt_P450_sf"/>
</dbReference>
<dbReference type="CDD" id="cd11056">
    <property type="entry name" value="CYP6-like"/>
    <property type="match status" value="2"/>
</dbReference>
<keyword evidence="7" id="KW-0479">Metal-binding</keyword>
<protein>
    <submittedName>
        <fullName evidence="16">Uncharacterized protein LOC105225363</fullName>
    </submittedName>
</protein>
<evidence type="ECO:0000256" key="9">
    <source>
        <dbReference type="ARBA" id="ARBA00022848"/>
    </source>
</evidence>
<evidence type="ECO:0000313" key="15">
    <source>
        <dbReference type="Proteomes" id="UP001652620"/>
    </source>
</evidence>
<dbReference type="InterPro" id="IPR001128">
    <property type="entry name" value="Cyt_P450"/>
</dbReference>
<evidence type="ECO:0000313" key="16">
    <source>
        <dbReference type="RefSeq" id="XP_011202085.2"/>
    </source>
</evidence>
<organism evidence="15 16">
    <name type="scientific">Bactrocera dorsalis</name>
    <name type="common">Oriental fruit fly</name>
    <name type="synonym">Dacus dorsalis</name>
    <dbReference type="NCBI Taxonomy" id="27457"/>
    <lineage>
        <taxon>Eukaryota</taxon>
        <taxon>Metazoa</taxon>
        <taxon>Ecdysozoa</taxon>
        <taxon>Arthropoda</taxon>
        <taxon>Hexapoda</taxon>
        <taxon>Insecta</taxon>
        <taxon>Pterygota</taxon>
        <taxon>Neoptera</taxon>
        <taxon>Endopterygota</taxon>
        <taxon>Diptera</taxon>
        <taxon>Brachycera</taxon>
        <taxon>Muscomorpha</taxon>
        <taxon>Tephritoidea</taxon>
        <taxon>Tephritidae</taxon>
        <taxon>Bactrocera</taxon>
        <taxon>Bactrocera</taxon>
    </lineage>
</organism>
<evidence type="ECO:0000256" key="1">
    <source>
        <dbReference type="ARBA" id="ARBA00001971"/>
    </source>
</evidence>
<evidence type="ECO:0000256" key="13">
    <source>
        <dbReference type="ARBA" id="ARBA00023136"/>
    </source>
</evidence>
<dbReference type="InterPro" id="IPR002401">
    <property type="entry name" value="Cyt_P450_E_grp-I"/>
</dbReference>
<dbReference type="Pfam" id="PF00067">
    <property type="entry name" value="p450"/>
    <property type="match status" value="2"/>
</dbReference>
<comment type="function">
    <text evidence="2">May be involved in the metabolism of insect hormones and in the breakdown of synthetic insecticides.</text>
</comment>
<dbReference type="Proteomes" id="UP001652620">
    <property type="component" value="Chromosome 3"/>
</dbReference>
<name>A0A6I9UVY5_BACDO</name>
<dbReference type="GeneID" id="105225363"/>
<keyword evidence="6" id="KW-0349">Heme</keyword>
<evidence type="ECO:0000256" key="4">
    <source>
        <dbReference type="ARBA" id="ARBA00004406"/>
    </source>
</evidence>
<accession>A0A6I9UVY5</accession>
<evidence type="ECO:0000256" key="11">
    <source>
        <dbReference type="ARBA" id="ARBA00023004"/>
    </source>
</evidence>
<gene>
    <name evidence="16" type="primary">LOC105225363</name>
</gene>
<evidence type="ECO:0000256" key="10">
    <source>
        <dbReference type="ARBA" id="ARBA00023002"/>
    </source>
</evidence>
<keyword evidence="11" id="KW-0408">Iron</keyword>
<keyword evidence="14" id="KW-0812">Transmembrane</keyword>
<dbReference type="OrthoDB" id="2789670at2759"/>
<dbReference type="PANTHER" id="PTHR24292:SF54">
    <property type="entry name" value="CYP9F3-RELATED"/>
    <property type="match status" value="1"/>
</dbReference>
<dbReference type="PROSITE" id="PS00086">
    <property type="entry name" value="CYTOCHROME_P450"/>
    <property type="match status" value="2"/>
</dbReference>
<proteinExistence type="inferred from homology"/>
<dbReference type="PRINTS" id="PR00385">
    <property type="entry name" value="P450"/>
</dbReference>
<keyword evidence="15" id="KW-1185">Reference proteome</keyword>